<proteinExistence type="predicted"/>
<dbReference type="InParanoid" id="A0A167M2G6"/>
<dbReference type="AlphaFoldDB" id="A0A167M2G6"/>
<dbReference type="GeneID" id="28992747"/>
<dbReference type="Proteomes" id="UP000077315">
    <property type="component" value="Unassembled WGS sequence"/>
</dbReference>
<protein>
    <submittedName>
        <fullName evidence="2">Uncharacterized protein</fullName>
    </submittedName>
</protein>
<feature type="region of interest" description="Disordered" evidence="1">
    <location>
        <begin position="51"/>
        <end position="74"/>
    </location>
</feature>
<evidence type="ECO:0000313" key="2">
    <source>
        <dbReference type="EMBL" id="OAD71577.1"/>
    </source>
</evidence>
<name>A0A167M2G6_PHYB8</name>
<dbReference type="RefSeq" id="XP_018289617.1">
    <property type="nucleotide sequence ID" value="XM_018431841.1"/>
</dbReference>
<organism evidence="2 3">
    <name type="scientific">Phycomyces blakesleeanus (strain ATCC 8743b / DSM 1359 / FGSC 10004 / NBRC 33097 / NRRL 1555)</name>
    <dbReference type="NCBI Taxonomy" id="763407"/>
    <lineage>
        <taxon>Eukaryota</taxon>
        <taxon>Fungi</taxon>
        <taxon>Fungi incertae sedis</taxon>
        <taxon>Mucoromycota</taxon>
        <taxon>Mucoromycotina</taxon>
        <taxon>Mucoromycetes</taxon>
        <taxon>Mucorales</taxon>
        <taxon>Phycomycetaceae</taxon>
        <taxon>Phycomyces</taxon>
    </lineage>
</organism>
<accession>A0A167M2G6</accession>
<sequence>MLKEVVATPQLEDIFTNICSQQLPRLLSYFPAPRKTWASIHQQLSSLPTLLNQDVTDTPPTNKDSSLKMNMSSPELQAESITPSLTGQWHLFRKFYLSSYINKSKANEHPAKYLRAEFGPDRVLAMGN</sequence>
<reference evidence="3" key="1">
    <citation type="submission" date="2015-06" db="EMBL/GenBank/DDBJ databases">
        <title>Expansion of signal transduction pathways in fungi by whole-genome duplication.</title>
        <authorList>
            <consortium name="DOE Joint Genome Institute"/>
            <person name="Corrochano L.M."/>
            <person name="Kuo A."/>
            <person name="Marcet-Houben M."/>
            <person name="Polaino S."/>
            <person name="Salamov A."/>
            <person name="Villalobos J.M."/>
            <person name="Alvarez M.I."/>
            <person name="Avalos J."/>
            <person name="Benito E.P."/>
            <person name="Benoit I."/>
            <person name="Burger G."/>
            <person name="Camino L.P."/>
            <person name="Canovas D."/>
            <person name="Cerda-Olmedo E."/>
            <person name="Cheng J.-F."/>
            <person name="Dominguez A."/>
            <person name="Elias M."/>
            <person name="Eslava A.P."/>
            <person name="Glaser F."/>
            <person name="Grimwood J."/>
            <person name="Gutierrez G."/>
            <person name="Heitman J."/>
            <person name="Henrissat B."/>
            <person name="Iturriaga E.A."/>
            <person name="Lang B.F."/>
            <person name="Lavin J.L."/>
            <person name="Lee S."/>
            <person name="Li W."/>
            <person name="Lindquist E."/>
            <person name="Lopez-Garcia S."/>
            <person name="Luque E.M."/>
            <person name="Marcos A.T."/>
            <person name="Martin J."/>
            <person name="McCluskey K."/>
            <person name="Medina H.R."/>
            <person name="Miralles-Duran A."/>
            <person name="Miyazaki A."/>
            <person name="Munoz-Torres E."/>
            <person name="Oguiza J.A."/>
            <person name="Ohm R."/>
            <person name="Olmedo M."/>
            <person name="Orejas M."/>
            <person name="Ortiz-Castellanos L."/>
            <person name="Pisabarro A.G."/>
            <person name="Rodriguez-Romero J."/>
            <person name="Ruiz-Herrera J."/>
            <person name="Ruiz-Vazquez R."/>
            <person name="Sanz C."/>
            <person name="Schackwitz W."/>
            <person name="Schmutz J."/>
            <person name="Shahriari M."/>
            <person name="Shelest E."/>
            <person name="Silva-Franco F."/>
            <person name="Soanes D."/>
            <person name="Syed K."/>
            <person name="Tagua V.G."/>
            <person name="Talbot N.J."/>
            <person name="Thon M."/>
            <person name="De vries R.P."/>
            <person name="Wiebenga A."/>
            <person name="Yadav J.S."/>
            <person name="Braun E.L."/>
            <person name="Baker S."/>
            <person name="Garre V."/>
            <person name="Horwitz B."/>
            <person name="Torres-Martinez S."/>
            <person name="Idnurm A."/>
            <person name="Herrera-Estrella A."/>
            <person name="Gabaldon T."/>
            <person name="Grigoriev I.V."/>
        </authorList>
    </citation>
    <scope>NUCLEOTIDE SEQUENCE [LARGE SCALE GENOMIC DNA]</scope>
    <source>
        <strain evidence="3">NRRL 1555(-)</strain>
    </source>
</reference>
<gene>
    <name evidence="2" type="ORF">PHYBLDRAFT_147320</name>
</gene>
<dbReference type="VEuPathDB" id="FungiDB:PHYBLDRAFT_147320"/>
<evidence type="ECO:0000313" key="3">
    <source>
        <dbReference type="Proteomes" id="UP000077315"/>
    </source>
</evidence>
<evidence type="ECO:0000256" key="1">
    <source>
        <dbReference type="SAM" id="MobiDB-lite"/>
    </source>
</evidence>
<dbReference type="EMBL" id="KV440985">
    <property type="protein sequence ID" value="OAD71577.1"/>
    <property type="molecule type" value="Genomic_DNA"/>
</dbReference>
<keyword evidence="3" id="KW-1185">Reference proteome</keyword>